<name>A0AAV5IZS6_9ROSI</name>
<reference evidence="1 2" key="1">
    <citation type="journal article" date="2021" name="Commun. Biol.">
        <title>The genome of Shorea leprosula (Dipterocarpaceae) highlights the ecological relevance of drought in aseasonal tropical rainforests.</title>
        <authorList>
            <person name="Ng K.K.S."/>
            <person name="Kobayashi M.J."/>
            <person name="Fawcett J.A."/>
            <person name="Hatakeyama M."/>
            <person name="Paape T."/>
            <person name="Ng C.H."/>
            <person name="Ang C.C."/>
            <person name="Tnah L.H."/>
            <person name="Lee C.T."/>
            <person name="Nishiyama T."/>
            <person name="Sese J."/>
            <person name="O'Brien M.J."/>
            <person name="Copetti D."/>
            <person name="Mohd Noor M.I."/>
            <person name="Ong R.C."/>
            <person name="Putra M."/>
            <person name="Sireger I.Z."/>
            <person name="Indrioko S."/>
            <person name="Kosugi Y."/>
            <person name="Izuno A."/>
            <person name="Isagi Y."/>
            <person name="Lee S.L."/>
            <person name="Shimizu K.K."/>
        </authorList>
    </citation>
    <scope>NUCLEOTIDE SEQUENCE [LARGE SCALE GENOMIC DNA]</scope>
    <source>
        <strain evidence="1">214</strain>
    </source>
</reference>
<accession>A0AAV5IZS6</accession>
<sequence>MFFALFDPMFDLSEFYGRRFTHSVKFMNFIGSVADLCFGS</sequence>
<dbReference type="EMBL" id="BPVZ01000020">
    <property type="protein sequence ID" value="GKV03338.1"/>
    <property type="molecule type" value="Genomic_DNA"/>
</dbReference>
<evidence type="ECO:0000313" key="2">
    <source>
        <dbReference type="Proteomes" id="UP001054252"/>
    </source>
</evidence>
<protein>
    <submittedName>
        <fullName evidence="1">Uncharacterized protein</fullName>
    </submittedName>
</protein>
<dbReference type="AlphaFoldDB" id="A0AAV5IZS6"/>
<proteinExistence type="predicted"/>
<evidence type="ECO:0000313" key="1">
    <source>
        <dbReference type="EMBL" id="GKV03338.1"/>
    </source>
</evidence>
<keyword evidence="2" id="KW-1185">Reference proteome</keyword>
<gene>
    <name evidence="1" type="ORF">SLEP1_g15659</name>
</gene>
<comment type="caution">
    <text evidence="1">The sequence shown here is derived from an EMBL/GenBank/DDBJ whole genome shotgun (WGS) entry which is preliminary data.</text>
</comment>
<dbReference type="Proteomes" id="UP001054252">
    <property type="component" value="Unassembled WGS sequence"/>
</dbReference>
<organism evidence="1 2">
    <name type="scientific">Rubroshorea leprosula</name>
    <dbReference type="NCBI Taxonomy" id="152421"/>
    <lineage>
        <taxon>Eukaryota</taxon>
        <taxon>Viridiplantae</taxon>
        <taxon>Streptophyta</taxon>
        <taxon>Embryophyta</taxon>
        <taxon>Tracheophyta</taxon>
        <taxon>Spermatophyta</taxon>
        <taxon>Magnoliopsida</taxon>
        <taxon>eudicotyledons</taxon>
        <taxon>Gunneridae</taxon>
        <taxon>Pentapetalae</taxon>
        <taxon>rosids</taxon>
        <taxon>malvids</taxon>
        <taxon>Malvales</taxon>
        <taxon>Dipterocarpaceae</taxon>
        <taxon>Rubroshorea</taxon>
    </lineage>
</organism>